<dbReference type="GO" id="GO:0006631">
    <property type="term" value="P:fatty acid metabolic process"/>
    <property type="evidence" value="ECO:0007669"/>
    <property type="project" value="TreeGrafter"/>
</dbReference>
<organism evidence="2 3">
    <name type="scientific">Hibiscus syriacus</name>
    <name type="common">Rose of Sharon</name>
    <dbReference type="NCBI Taxonomy" id="106335"/>
    <lineage>
        <taxon>Eukaryota</taxon>
        <taxon>Viridiplantae</taxon>
        <taxon>Streptophyta</taxon>
        <taxon>Embryophyta</taxon>
        <taxon>Tracheophyta</taxon>
        <taxon>Spermatophyta</taxon>
        <taxon>Magnoliopsida</taxon>
        <taxon>eudicotyledons</taxon>
        <taxon>Gunneridae</taxon>
        <taxon>Pentapetalae</taxon>
        <taxon>rosids</taxon>
        <taxon>malvids</taxon>
        <taxon>Malvales</taxon>
        <taxon>Malvaceae</taxon>
        <taxon>Malvoideae</taxon>
        <taxon>Hibiscus</taxon>
    </lineage>
</organism>
<name>A0A6A2XKZ7_HIBSY</name>
<sequence>MVCIRGLNVTRGYKNNHEANKTSFLFGLLHTSDVGFFDSNGYCILQVDAVLLAHPHLPQAVSFGVHDEEYAEEINCAVIPKEGVSLKEEKVLQFCKKNLASFKVSKKVFIIDSVLKTATGKIQRRIVAEHFLAQISAAKVPKFGA</sequence>
<dbReference type="Gene3D" id="2.30.38.10">
    <property type="entry name" value="Luciferase, Domain 3"/>
    <property type="match status" value="1"/>
</dbReference>
<dbReference type="PANTHER" id="PTHR43201:SF31">
    <property type="entry name" value="LOW QUALITY PROTEIN: OXALATE--COA LIGASE-LIKE"/>
    <property type="match status" value="1"/>
</dbReference>
<proteinExistence type="predicted"/>
<dbReference type="PANTHER" id="PTHR43201">
    <property type="entry name" value="ACYL-COA SYNTHETASE"/>
    <property type="match status" value="1"/>
</dbReference>
<dbReference type="Gene3D" id="3.30.300.30">
    <property type="match status" value="1"/>
</dbReference>
<accession>A0A6A2XKZ7</accession>
<dbReference type="AlphaFoldDB" id="A0A6A2XKZ7"/>
<comment type="caution">
    <text evidence="2">The sequence shown here is derived from an EMBL/GenBank/DDBJ whole genome shotgun (WGS) entry which is preliminary data.</text>
</comment>
<evidence type="ECO:0000313" key="3">
    <source>
        <dbReference type="Proteomes" id="UP000436088"/>
    </source>
</evidence>
<dbReference type="Pfam" id="PF13193">
    <property type="entry name" value="AMP-binding_C"/>
    <property type="match status" value="1"/>
</dbReference>
<feature type="domain" description="AMP-binding enzyme C-terminal" evidence="1">
    <location>
        <begin position="47"/>
        <end position="121"/>
    </location>
</feature>
<dbReference type="InterPro" id="IPR025110">
    <property type="entry name" value="AMP-bd_C"/>
</dbReference>
<evidence type="ECO:0000313" key="2">
    <source>
        <dbReference type="EMBL" id="KAE8662696.1"/>
    </source>
</evidence>
<dbReference type="SUPFAM" id="SSF56801">
    <property type="entry name" value="Acetyl-CoA synthetase-like"/>
    <property type="match status" value="1"/>
</dbReference>
<protein>
    <submittedName>
        <fullName evidence="2">Detected protein of confused Function</fullName>
    </submittedName>
</protein>
<keyword evidence="3" id="KW-1185">Reference proteome</keyword>
<gene>
    <name evidence="2" type="ORF">F3Y22_tig00113156pilonHSYRG00070</name>
</gene>
<dbReference type="EMBL" id="VEPZ02001695">
    <property type="protein sequence ID" value="KAE8662696.1"/>
    <property type="molecule type" value="Genomic_DNA"/>
</dbReference>
<evidence type="ECO:0000259" key="1">
    <source>
        <dbReference type="Pfam" id="PF13193"/>
    </source>
</evidence>
<dbReference type="Proteomes" id="UP000436088">
    <property type="component" value="Unassembled WGS sequence"/>
</dbReference>
<dbReference type="GO" id="GO:0031956">
    <property type="term" value="F:medium-chain fatty acid-CoA ligase activity"/>
    <property type="evidence" value="ECO:0007669"/>
    <property type="project" value="TreeGrafter"/>
</dbReference>
<dbReference type="InterPro" id="IPR045851">
    <property type="entry name" value="AMP-bd_C_sf"/>
</dbReference>
<reference evidence="2" key="1">
    <citation type="submission" date="2019-09" db="EMBL/GenBank/DDBJ databases">
        <title>Draft genome information of white flower Hibiscus syriacus.</title>
        <authorList>
            <person name="Kim Y.-M."/>
        </authorList>
    </citation>
    <scope>NUCLEOTIDE SEQUENCE [LARGE SCALE GENOMIC DNA]</scope>
    <source>
        <strain evidence="2">YM2019G1</strain>
    </source>
</reference>